<feature type="region of interest" description="Disordered" evidence="1">
    <location>
        <begin position="216"/>
        <end position="239"/>
    </location>
</feature>
<feature type="region of interest" description="Disordered" evidence="1">
    <location>
        <begin position="41"/>
        <end position="119"/>
    </location>
</feature>
<name>A0A0C3CHB5_HEBCY</name>
<gene>
    <name evidence="2" type="ORF">M413DRAFT_25905</name>
</gene>
<dbReference type="EMBL" id="KN831775">
    <property type="protein sequence ID" value="KIM43554.1"/>
    <property type="molecule type" value="Genomic_DNA"/>
</dbReference>
<keyword evidence="3" id="KW-1185">Reference proteome</keyword>
<feature type="compositionally biased region" description="Polar residues" evidence="1">
    <location>
        <begin position="47"/>
        <end position="67"/>
    </location>
</feature>
<evidence type="ECO:0000313" key="2">
    <source>
        <dbReference type="EMBL" id="KIM43554.1"/>
    </source>
</evidence>
<dbReference type="Proteomes" id="UP000053424">
    <property type="component" value="Unassembled WGS sequence"/>
</dbReference>
<organism evidence="2 3">
    <name type="scientific">Hebeloma cylindrosporum</name>
    <dbReference type="NCBI Taxonomy" id="76867"/>
    <lineage>
        <taxon>Eukaryota</taxon>
        <taxon>Fungi</taxon>
        <taxon>Dikarya</taxon>
        <taxon>Basidiomycota</taxon>
        <taxon>Agaricomycotina</taxon>
        <taxon>Agaricomycetes</taxon>
        <taxon>Agaricomycetidae</taxon>
        <taxon>Agaricales</taxon>
        <taxon>Agaricineae</taxon>
        <taxon>Hymenogastraceae</taxon>
        <taxon>Hebeloma</taxon>
    </lineage>
</organism>
<feature type="region of interest" description="Disordered" evidence="1">
    <location>
        <begin position="152"/>
        <end position="204"/>
    </location>
</feature>
<feature type="compositionally biased region" description="Low complexity" evidence="1">
    <location>
        <begin position="280"/>
        <end position="296"/>
    </location>
</feature>
<dbReference type="HOGENOM" id="CLU_906306_0_0_1"/>
<protein>
    <submittedName>
        <fullName evidence="2">Uncharacterized protein</fullName>
    </submittedName>
</protein>
<feature type="compositionally biased region" description="Pro residues" evidence="1">
    <location>
        <begin position="80"/>
        <end position="89"/>
    </location>
</feature>
<accession>A0A0C3CHB5</accession>
<evidence type="ECO:0000313" key="3">
    <source>
        <dbReference type="Proteomes" id="UP000053424"/>
    </source>
</evidence>
<sequence length="307" mass="34549">MDYDEWHSRRYKYRSMFKPTLRGHLPYETPHYPSIVLTPTRPLPSDHQGTSDMQNSRTFSGYPQTAMTPYVPRSAQHFLPSPPVTPIPTPDSDGLLAFPCDSRSRATTPGAGSPFPPLRMDGEFWANSHPSYTGTGSGEVRLVGMPHAPQLESDVEESVDEDSDSEMSAHGDSQSIEDFDEVRIPTGSHRSRWQSTSVTPGYGEFIRRPRASQNQEYEQWLESQVESSEGSSSPEIHSPIPRQLLGWFRAQVEPSDESGTPEIIPPLSRELEEWFYSQVEPSDSESSSPEILSPIPRRLMQRQGFPL</sequence>
<reference evidence="3" key="2">
    <citation type="submission" date="2015-01" db="EMBL/GenBank/DDBJ databases">
        <title>Evolutionary Origins and Diversification of the Mycorrhizal Mutualists.</title>
        <authorList>
            <consortium name="DOE Joint Genome Institute"/>
            <consortium name="Mycorrhizal Genomics Consortium"/>
            <person name="Kohler A."/>
            <person name="Kuo A."/>
            <person name="Nagy L.G."/>
            <person name="Floudas D."/>
            <person name="Copeland A."/>
            <person name="Barry K.W."/>
            <person name="Cichocki N."/>
            <person name="Veneault-Fourrey C."/>
            <person name="LaButti K."/>
            <person name="Lindquist E.A."/>
            <person name="Lipzen A."/>
            <person name="Lundell T."/>
            <person name="Morin E."/>
            <person name="Murat C."/>
            <person name="Riley R."/>
            <person name="Ohm R."/>
            <person name="Sun H."/>
            <person name="Tunlid A."/>
            <person name="Henrissat B."/>
            <person name="Grigoriev I.V."/>
            <person name="Hibbett D.S."/>
            <person name="Martin F."/>
        </authorList>
    </citation>
    <scope>NUCLEOTIDE SEQUENCE [LARGE SCALE GENOMIC DNA]</scope>
    <source>
        <strain evidence="3">h7</strain>
    </source>
</reference>
<feature type="compositionally biased region" description="Low complexity" evidence="1">
    <location>
        <begin position="222"/>
        <end position="238"/>
    </location>
</feature>
<dbReference type="AlphaFoldDB" id="A0A0C3CHB5"/>
<feature type="compositionally biased region" description="Acidic residues" evidence="1">
    <location>
        <begin position="153"/>
        <end position="165"/>
    </location>
</feature>
<feature type="region of interest" description="Disordered" evidence="1">
    <location>
        <begin position="278"/>
        <end position="307"/>
    </location>
</feature>
<reference evidence="2 3" key="1">
    <citation type="submission" date="2014-04" db="EMBL/GenBank/DDBJ databases">
        <authorList>
            <consortium name="DOE Joint Genome Institute"/>
            <person name="Kuo A."/>
            <person name="Gay G."/>
            <person name="Dore J."/>
            <person name="Kohler A."/>
            <person name="Nagy L.G."/>
            <person name="Floudas D."/>
            <person name="Copeland A."/>
            <person name="Barry K.W."/>
            <person name="Cichocki N."/>
            <person name="Veneault-Fourrey C."/>
            <person name="LaButti K."/>
            <person name="Lindquist E.A."/>
            <person name="Lipzen A."/>
            <person name="Lundell T."/>
            <person name="Morin E."/>
            <person name="Murat C."/>
            <person name="Sun H."/>
            <person name="Tunlid A."/>
            <person name="Henrissat B."/>
            <person name="Grigoriev I.V."/>
            <person name="Hibbett D.S."/>
            <person name="Martin F."/>
            <person name="Nordberg H.P."/>
            <person name="Cantor M.N."/>
            <person name="Hua S.X."/>
        </authorList>
    </citation>
    <scope>NUCLEOTIDE SEQUENCE [LARGE SCALE GENOMIC DNA]</scope>
    <source>
        <strain evidence="3">h7</strain>
    </source>
</reference>
<evidence type="ECO:0000256" key="1">
    <source>
        <dbReference type="SAM" id="MobiDB-lite"/>
    </source>
</evidence>
<proteinExistence type="predicted"/>